<gene>
    <name evidence="2" type="ORF">AMECASPLE_033600</name>
</gene>
<dbReference type="InterPro" id="IPR013783">
    <property type="entry name" value="Ig-like_fold"/>
</dbReference>
<dbReference type="SUPFAM" id="SSF48726">
    <property type="entry name" value="Immunoglobulin"/>
    <property type="match status" value="1"/>
</dbReference>
<feature type="non-terminal residue" evidence="2">
    <location>
        <position position="1"/>
    </location>
</feature>
<dbReference type="Gene3D" id="1.10.533.10">
    <property type="entry name" value="Death Domain, Fas"/>
    <property type="match status" value="1"/>
</dbReference>
<proteinExistence type="predicted"/>
<sequence>SDDIEMCSLRVLEIEGSPSLMLLRLMGERGCTTGHLMDYLQTLGNLEALQCLKPPPLQILIQPQSVALICGHNLRLSCHAVGKTPVQYQWFKSREEVS</sequence>
<dbReference type="Gene3D" id="2.60.40.10">
    <property type="entry name" value="Immunoglobulins"/>
    <property type="match status" value="1"/>
</dbReference>
<dbReference type="PANTHER" id="PTHR22576">
    <property type="entry name" value="MUCOSA ASSOCIATED LYMPHOID TISSUE LYMPHOMA TRANSLOCATION PROTEIN 1/PARACASPASE"/>
    <property type="match status" value="1"/>
</dbReference>
<dbReference type="EMBL" id="JAHRIP010051619">
    <property type="protein sequence ID" value="MEQ2301211.1"/>
    <property type="molecule type" value="Genomic_DNA"/>
</dbReference>
<organism evidence="2 3">
    <name type="scientific">Ameca splendens</name>
    <dbReference type="NCBI Taxonomy" id="208324"/>
    <lineage>
        <taxon>Eukaryota</taxon>
        <taxon>Metazoa</taxon>
        <taxon>Chordata</taxon>
        <taxon>Craniata</taxon>
        <taxon>Vertebrata</taxon>
        <taxon>Euteleostomi</taxon>
        <taxon>Actinopterygii</taxon>
        <taxon>Neopterygii</taxon>
        <taxon>Teleostei</taxon>
        <taxon>Neoteleostei</taxon>
        <taxon>Acanthomorphata</taxon>
        <taxon>Ovalentaria</taxon>
        <taxon>Atherinomorphae</taxon>
        <taxon>Cyprinodontiformes</taxon>
        <taxon>Goodeidae</taxon>
        <taxon>Ameca</taxon>
    </lineage>
</organism>
<dbReference type="SUPFAM" id="SSF47986">
    <property type="entry name" value="DEATH domain"/>
    <property type="match status" value="1"/>
</dbReference>
<evidence type="ECO:0000313" key="3">
    <source>
        <dbReference type="Proteomes" id="UP001469553"/>
    </source>
</evidence>
<dbReference type="InterPro" id="IPR052039">
    <property type="entry name" value="Caspase-related_regulators"/>
</dbReference>
<reference evidence="2 3" key="1">
    <citation type="submission" date="2021-06" db="EMBL/GenBank/DDBJ databases">
        <authorList>
            <person name="Palmer J.M."/>
        </authorList>
    </citation>
    <scope>NUCLEOTIDE SEQUENCE [LARGE SCALE GENOMIC DNA]</scope>
    <source>
        <strain evidence="2 3">AS_MEX2019</strain>
        <tissue evidence="2">Muscle</tissue>
    </source>
</reference>
<evidence type="ECO:0000259" key="1">
    <source>
        <dbReference type="PROSITE" id="PS50835"/>
    </source>
</evidence>
<dbReference type="PANTHER" id="PTHR22576:SF40">
    <property type="entry name" value="MUCOSA-ASSOCIATED LYMPHOID TISSUE LYMPHOMA TRANSLOCATION PROTEIN 1"/>
    <property type="match status" value="1"/>
</dbReference>
<dbReference type="PROSITE" id="PS50835">
    <property type="entry name" value="IG_LIKE"/>
    <property type="match status" value="1"/>
</dbReference>
<accession>A0ABV0Z577</accession>
<comment type="caution">
    <text evidence="2">The sequence shown here is derived from an EMBL/GenBank/DDBJ whole genome shotgun (WGS) entry which is preliminary data.</text>
</comment>
<name>A0ABV0Z577_9TELE</name>
<dbReference type="InterPro" id="IPR036179">
    <property type="entry name" value="Ig-like_dom_sf"/>
</dbReference>
<dbReference type="Proteomes" id="UP001469553">
    <property type="component" value="Unassembled WGS sequence"/>
</dbReference>
<dbReference type="InterPro" id="IPR007110">
    <property type="entry name" value="Ig-like_dom"/>
</dbReference>
<protein>
    <recommendedName>
        <fullName evidence="1">Ig-like domain-containing protein</fullName>
    </recommendedName>
</protein>
<evidence type="ECO:0000313" key="2">
    <source>
        <dbReference type="EMBL" id="MEQ2301211.1"/>
    </source>
</evidence>
<dbReference type="InterPro" id="IPR011029">
    <property type="entry name" value="DEATH-like_dom_sf"/>
</dbReference>
<keyword evidence="3" id="KW-1185">Reference proteome</keyword>
<feature type="domain" description="Ig-like" evidence="1">
    <location>
        <begin position="55"/>
        <end position="98"/>
    </location>
</feature>